<name>A0ABP7JDS6_9ACTN</name>
<evidence type="ECO:0000313" key="3">
    <source>
        <dbReference type="Proteomes" id="UP001500888"/>
    </source>
</evidence>
<proteinExistence type="predicted"/>
<keyword evidence="3" id="KW-1185">Reference proteome</keyword>
<protein>
    <submittedName>
        <fullName evidence="2">Uncharacterized protein</fullName>
    </submittedName>
</protein>
<evidence type="ECO:0000313" key="2">
    <source>
        <dbReference type="EMBL" id="GAA3841234.1"/>
    </source>
</evidence>
<gene>
    <name evidence="2" type="ORF">GCM10022226_74590</name>
</gene>
<comment type="caution">
    <text evidence="2">The sequence shown here is derived from an EMBL/GenBank/DDBJ whole genome shotgun (WGS) entry which is preliminary data.</text>
</comment>
<accession>A0ABP7JDS6</accession>
<organism evidence="2 3">
    <name type="scientific">Sphaerisporangium flaviroseum</name>
    <dbReference type="NCBI Taxonomy" id="509199"/>
    <lineage>
        <taxon>Bacteria</taxon>
        <taxon>Bacillati</taxon>
        <taxon>Actinomycetota</taxon>
        <taxon>Actinomycetes</taxon>
        <taxon>Streptosporangiales</taxon>
        <taxon>Streptosporangiaceae</taxon>
        <taxon>Sphaerisporangium</taxon>
    </lineage>
</organism>
<dbReference type="Proteomes" id="UP001500888">
    <property type="component" value="Unassembled WGS sequence"/>
</dbReference>
<dbReference type="RefSeq" id="WP_344951879.1">
    <property type="nucleotide sequence ID" value="NZ_BAAAZR010000052.1"/>
</dbReference>
<reference evidence="3" key="1">
    <citation type="journal article" date="2019" name="Int. J. Syst. Evol. Microbiol.">
        <title>The Global Catalogue of Microorganisms (GCM) 10K type strain sequencing project: providing services to taxonomists for standard genome sequencing and annotation.</title>
        <authorList>
            <consortium name="The Broad Institute Genomics Platform"/>
            <consortium name="The Broad Institute Genome Sequencing Center for Infectious Disease"/>
            <person name="Wu L."/>
            <person name="Ma J."/>
        </authorList>
    </citation>
    <scope>NUCLEOTIDE SEQUENCE [LARGE SCALE GENOMIC DNA]</scope>
    <source>
        <strain evidence="3">JCM 16908</strain>
    </source>
</reference>
<dbReference type="EMBL" id="BAAAZR010000052">
    <property type="protein sequence ID" value="GAA3841234.1"/>
    <property type="molecule type" value="Genomic_DNA"/>
</dbReference>
<evidence type="ECO:0000256" key="1">
    <source>
        <dbReference type="SAM" id="MobiDB-lite"/>
    </source>
</evidence>
<feature type="region of interest" description="Disordered" evidence="1">
    <location>
        <begin position="113"/>
        <end position="135"/>
    </location>
</feature>
<sequence>MRVSLQLTKPIVNRLLLEEKFKKHGSYAHRTVLVGASVRPGDDLFLTVDHDLYLGQSPLMPAEIGIDHESAVGPGNLEDRLDDSDDALIGAARTQMLAYLALRSAPASQLRTVPVSADRASRHRRSGLTTPLEDDDLTRGMRAEARGVATYTERMASANRTALRASARWPRCHAPSGRSSR</sequence>